<dbReference type="Pfam" id="PF00933">
    <property type="entry name" value="Glyco_hydro_3"/>
    <property type="match status" value="1"/>
</dbReference>
<dbReference type="PANTHER" id="PTHR42715:SF10">
    <property type="entry name" value="BETA-GLUCOSIDASE"/>
    <property type="match status" value="1"/>
</dbReference>
<gene>
    <name evidence="5" type="ORF">KCG34_11005</name>
</gene>
<dbReference type="Gene3D" id="3.20.20.300">
    <property type="entry name" value="Glycoside hydrolase, family 3, N-terminal domain"/>
    <property type="match status" value="1"/>
</dbReference>
<dbReference type="InterPro" id="IPR017853">
    <property type="entry name" value="GH"/>
</dbReference>
<keyword evidence="3" id="KW-0732">Signal</keyword>
<evidence type="ECO:0000256" key="1">
    <source>
        <dbReference type="ARBA" id="ARBA00005336"/>
    </source>
</evidence>
<dbReference type="RefSeq" id="WP_211940796.1">
    <property type="nucleotide sequence ID" value="NZ_CP073078.1"/>
</dbReference>
<dbReference type="SMART" id="SM01217">
    <property type="entry name" value="Fn3_like"/>
    <property type="match status" value="1"/>
</dbReference>
<protein>
    <submittedName>
        <fullName evidence="5">Glycoside hydrolase family 3 C-terminal domain-containing protein</fullName>
    </submittedName>
</protein>
<feature type="chain" id="PRO_5037248282" evidence="3">
    <location>
        <begin position="27"/>
        <end position="746"/>
    </location>
</feature>
<comment type="similarity">
    <text evidence="1">Belongs to the glycosyl hydrolase 3 family.</text>
</comment>
<feature type="signal peptide" evidence="3">
    <location>
        <begin position="1"/>
        <end position="26"/>
    </location>
</feature>
<reference evidence="5" key="1">
    <citation type="submission" date="2021-04" db="EMBL/GenBank/DDBJ databases">
        <title>The complete genome sequence of Caulobacter sp. S6.</title>
        <authorList>
            <person name="Tang Y."/>
            <person name="Ouyang W."/>
            <person name="Liu Q."/>
            <person name="Huang B."/>
            <person name="Guo Z."/>
            <person name="Lei P."/>
        </authorList>
    </citation>
    <scope>NUCLEOTIDE SEQUENCE</scope>
    <source>
        <strain evidence="5">S6</strain>
    </source>
</reference>
<dbReference type="InterPro" id="IPR036962">
    <property type="entry name" value="Glyco_hydro_3_N_sf"/>
</dbReference>
<organism evidence="5 6">
    <name type="scientific">Phenylobacterium montanum</name>
    <dbReference type="NCBI Taxonomy" id="2823693"/>
    <lineage>
        <taxon>Bacteria</taxon>
        <taxon>Pseudomonadati</taxon>
        <taxon>Pseudomonadota</taxon>
        <taxon>Alphaproteobacteria</taxon>
        <taxon>Caulobacterales</taxon>
        <taxon>Caulobacteraceae</taxon>
        <taxon>Phenylobacterium</taxon>
    </lineage>
</organism>
<dbReference type="InterPro" id="IPR050288">
    <property type="entry name" value="Cellulose_deg_GH3"/>
</dbReference>
<dbReference type="InterPro" id="IPR002772">
    <property type="entry name" value="Glyco_hydro_3_C"/>
</dbReference>
<dbReference type="PRINTS" id="PR00133">
    <property type="entry name" value="GLHYDRLASE3"/>
</dbReference>
<dbReference type="Gene3D" id="2.60.40.10">
    <property type="entry name" value="Immunoglobulins"/>
    <property type="match status" value="1"/>
</dbReference>
<dbReference type="AlphaFoldDB" id="A0A975IXC9"/>
<accession>A0A975IXC9</accession>
<dbReference type="Pfam" id="PF14310">
    <property type="entry name" value="Fn3-like"/>
    <property type="match status" value="1"/>
</dbReference>
<name>A0A975IXC9_9CAUL</name>
<dbReference type="SUPFAM" id="SSF51445">
    <property type="entry name" value="(Trans)glycosidases"/>
    <property type="match status" value="1"/>
</dbReference>
<dbReference type="Proteomes" id="UP000676409">
    <property type="component" value="Chromosome"/>
</dbReference>
<dbReference type="InterPro" id="IPR026891">
    <property type="entry name" value="Fn3-like"/>
</dbReference>
<evidence type="ECO:0000256" key="2">
    <source>
        <dbReference type="ARBA" id="ARBA00022801"/>
    </source>
</evidence>
<proteinExistence type="inferred from homology"/>
<dbReference type="InterPro" id="IPR013783">
    <property type="entry name" value="Ig-like_fold"/>
</dbReference>
<dbReference type="KEGG" id="caul:KCG34_11005"/>
<dbReference type="InterPro" id="IPR036881">
    <property type="entry name" value="Glyco_hydro_3_C_sf"/>
</dbReference>
<keyword evidence="6" id="KW-1185">Reference proteome</keyword>
<dbReference type="PANTHER" id="PTHR42715">
    <property type="entry name" value="BETA-GLUCOSIDASE"/>
    <property type="match status" value="1"/>
</dbReference>
<dbReference type="EMBL" id="CP073078">
    <property type="protein sequence ID" value="QUD90750.1"/>
    <property type="molecule type" value="Genomic_DNA"/>
</dbReference>
<dbReference type="InterPro" id="IPR001764">
    <property type="entry name" value="Glyco_hydro_3_N"/>
</dbReference>
<dbReference type="GO" id="GO:0005975">
    <property type="term" value="P:carbohydrate metabolic process"/>
    <property type="evidence" value="ECO:0007669"/>
    <property type="project" value="InterPro"/>
</dbReference>
<evidence type="ECO:0000313" key="6">
    <source>
        <dbReference type="Proteomes" id="UP000676409"/>
    </source>
</evidence>
<evidence type="ECO:0000259" key="4">
    <source>
        <dbReference type="SMART" id="SM01217"/>
    </source>
</evidence>
<evidence type="ECO:0000256" key="3">
    <source>
        <dbReference type="SAM" id="SignalP"/>
    </source>
</evidence>
<feature type="domain" description="Fibronectin type III-like" evidence="4">
    <location>
        <begin position="655"/>
        <end position="725"/>
    </location>
</feature>
<keyword evidence="2 5" id="KW-0378">Hydrolase</keyword>
<evidence type="ECO:0000313" key="5">
    <source>
        <dbReference type="EMBL" id="QUD90750.1"/>
    </source>
</evidence>
<sequence length="746" mass="79603">MKRSNPLLAAAVGLVVMALSFGRACAESPAPPWLEPSLSADARADAAVAAMTQAEKLQLVFGFFSTDASWMTSDVKHFVRPKEGLPYSAGYVPGIPRLGIPAQWETDAGLGVATQLSPTPRERTALPSGLATAATWNLDTAFAGGAMIGDEARRSGFNVQLAGGMDLVREPRNGRNFEYGGEDPLLAGLISGAEIRGVQSNHIISTMKHYAFNAQETNRNHIDAAIDDQAARQSDLLAFQIAYEMGRPGAVMCAYNRVNGVYSCENAWLLGQVLKTDWGFKGYVMSDWGAVHSTVEAANAGLDQESGWAFDKSPYFAAALAEAVNNGHISQQRLDDMAHRILWAMFANGLVDDPVRGDQSKTIDYAAHAQVSLSDAEEGLVLLKNGGLLPLAKSAKSIAVIGGHADFGVPSGGGSSQVYAAGARRFDSAAGPMVFYGSSPMKAIAARTSAKVVYDDGRNPDSAARAAHSADIAIVFVTQWTTEGLDAAGLELPDRQDALIDKVAKANRKTIVVLETGGPVIMPWLNRVGAVVEAWYPGSAGGEAIARVLAGEVNPSGRLPVTFPASLAQTPRPILDGDPKLDALDESHPHVDYRIEGAAVGYKWFDKKGLKPLFPFGWGLSYSTFATTGLEARVESKGAKVSVTVKNTGKVAGRTVVQIYAAPRADRGWEAPKRLAAFAKTELLPGQSRRLTLAIDPRLLATWDPASRTWNIEAGDYQIMTGDSASDITGATTVRLEHRRLDVRER</sequence>
<dbReference type="GO" id="GO:0004553">
    <property type="term" value="F:hydrolase activity, hydrolyzing O-glycosyl compounds"/>
    <property type="evidence" value="ECO:0007669"/>
    <property type="project" value="InterPro"/>
</dbReference>
<dbReference type="Gene3D" id="3.40.50.1700">
    <property type="entry name" value="Glycoside hydrolase family 3 C-terminal domain"/>
    <property type="match status" value="1"/>
</dbReference>
<dbReference type="SUPFAM" id="SSF52279">
    <property type="entry name" value="Beta-D-glucan exohydrolase, C-terminal domain"/>
    <property type="match status" value="1"/>
</dbReference>
<dbReference type="Pfam" id="PF01915">
    <property type="entry name" value="Glyco_hydro_3_C"/>
    <property type="match status" value="1"/>
</dbReference>